<name>A0A0G0YX63_UNCKA</name>
<dbReference type="InterPro" id="IPR050922">
    <property type="entry name" value="LytR/CpsA/Psr_CW_biosynth"/>
</dbReference>
<keyword evidence="1" id="KW-1133">Transmembrane helix</keyword>
<gene>
    <name evidence="2" type="ORF">UU72_C0050G0010</name>
</gene>
<keyword evidence="1" id="KW-0472">Membrane</keyword>
<sequence>MDCLNNLNIHQLVVFFGSWLSTRHTTKTSSNRKKVKKILAVSSLFLISALFLSGLGFYKNLTKNFAAATSEGDYFISEQDVFSLLYVTVDDMNMEPVLATSIRMKLFDRNNGKVVSYSIPLDMVVDVPGKFGEEEISKVFALGNLNNKEDFRNGISLLDKTVTSLFGFKVNKYIIVDSKFQTEFDSLFETGSLNMTASLNDLSKFKNSLITDLTFNEFINIYTFTRSLPQDRFIKKDFIPQYTANTSLIDEEVRDLTFDSSIALEKKSIAVLNGAGTPGLAQFGNRIVQNLGGRVVGVGNALQVYSDSYIIVDETDLITTTSLAFSFGIGNIMLKRDAAFIRENELDRADIVVIMGLDIKDIL</sequence>
<proteinExistence type="predicted"/>
<dbReference type="Proteomes" id="UP000034163">
    <property type="component" value="Unassembled WGS sequence"/>
</dbReference>
<dbReference type="Gene3D" id="3.40.630.190">
    <property type="entry name" value="LCP protein"/>
    <property type="match status" value="1"/>
</dbReference>
<evidence type="ECO:0000313" key="3">
    <source>
        <dbReference type="Proteomes" id="UP000034163"/>
    </source>
</evidence>
<protein>
    <submittedName>
        <fullName evidence="2">Uncharacterized protein</fullName>
    </submittedName>
</protein>
<dbReference type="PANTHER" id="PTHR33392">
    <property type="entry name" value="POLYISOPRENYL-TEICHOIC ACID--PEPTIDOGLYCAN TEICHOIC ACID TRANSFERASE TAGU"/>
    <property type="match status" value="1"/>
</dbReference>
<comment type="caution">
    <text evidence="2">The sequence shown here is derived from an EMBL/GenBank/DDBJ whole genome shotgun (WGS) entry which is preliminary data.</text>
</comment>
<keyword evidence="1" id="KW-0812">Transmembrane</keyword>
<organism evidence="2 3">
    <name type="scientific">candidate division WWE3 bacterium GW2011_GWB1_41_6</name>
    <dbReference type="NCBI Taxonomy" id="1619112"/>
    <lineage>
        <taxon>Bacteria</taxon>
        <taxon>Katanobacteria</taxon>
    </lineage>
</organism>
<feature type="transmembrane region" description="Helical" evidence="1">
    <location>
        <begin position="38"/>
        <end position="58"/>
    </location>
</feature>
<evidence type="ECO:0000256" key="1">
    <source>
        <dbReference type="SAM" id="Phobius"/>
    </source>
</evidence>
<evidence type="ECO:0000313" key="2">
    <source>
        <dbReference type="EMBL" id="KKS14276.1"/>
    </source>
</evidence>
<reference evidence="2 3" key="1">
    <citation type="journal article" date="2015" name="Nature">
        <title>rRNA introns, odd ribosomes, and small enigmatic genomes across a large radiation of phyla.</title>
        <authorList>
            <person name="Brown C.T."/>
            <person name="Hug L.A."/>
            <person name="Thomas B.C."/>
            <person name="Sharon I."/>
            <person name="Castelle C.J."/>
            <person name="Singh A."/>
            <person name="Wilkins M.J."/>
            <person name="Williams K.H."/>
            <person name="Banfield J.F."/>
        </authorList>
    </citation>
    <scope>NUCLEOTIDE SEQUENCE [LARGE SCALE GENOMIC DNA]</scope>
</reference>
<dbReference type="AlphaFoldDB" id="A0A0G0YX63"/>
<dbReference type="PANTHER" id="PTHR33392:SF6">
    <property type="entry name" value="POLYISOPRENYL-TEICHOIC ACID--PEPTIDOGLYCAN TEICHOIC ACID TRANSFERASE TAGU"/>
    <property type="match status" value="1"/>
</dbReference>
<dbReference type="EMBL" id="LCBS01000050">
    <property type="protein sequence ID" value="KKS14276.1"/>
    <property type="molecule type" value="Genomic_DNA"/>
</dbReference>
<accession>A0A0G0YX63</accession>